<comment type="similarity">
    <text evidence="1">Belongs to the protein-tyrosine phosphatase family. Non-receptor class dual specificity subfamily.</text>
</comment>
<dbReference type="Proteomes" id="UP001283341">
    <property type="component" value="Unassembled WGS sequence"/>
</dbReference>
<evidence type="ECO:0000256" key="5">
    <source>
        <dbReference type="SAM" id="MobiDB-lite"/>
    </source>
</evidence>
<keyword evidence="3" id="KW-0378">Hydrolase</keyword>
<dbReference type="InterPro" id="IPR029021">
    <property type="entry name" value="Prot-tyrosine_phosphatase-like"/>
</dbReference>
<dbReference type="InterPro" id="IPR000387">
    <property type="entry name" value="Tyr_Pase_dom"/>
</dbReference>
<sequence length="91" mass="10080">MDELSSDGSSRVLIHCSAAISRSPAVVTGYLIRRRGMSLGEGLKVLKGARGRQVNPNKRFMRQLEEIEREREGEGLGFDNEGEEWESTTAA</sequence>
<dbReference type="GO" id="GO:0017017">
    <property type="term" value="F:MAP kinase tyrosine/serine/threonine phosphatase activity"/>
    <property type="evidence" value="ECO:0007669"/>
    <property type="project" value="TreeGrafter"/>
</dbReference>
<dbReference type="PANTHER" id="PTHR10159:SF519">
    <property type="entry name" value="DUAL SPECIFICITY PROTEIN PHOSPHATASE MPK3"/>
    <property type="match status" value="1"/>
</dbReference>
<dbReference type="EMBL" id="JAUEDM010000005">
    <property type="protein sequence ID" value="KAK3316773.1"/>
    <property type="molecule type" value="Genomic_DNA"/>
</dbReference>
<proteinExistence type="inferred from homology"/>
<evidence type="ECO:0000256" key="3">
    <source>
        <dbReference type="ARBA" id="ARBA00022801"/>
    </source>
</evidence>
<feature type="region of interest" description="Disordered" evidence="5">
    <location>
        <begin position="71"/>
        <end position="91"/>
    </location>
</feature>
<dbReference type="GO" id="GO:0033550">
    <property type="term" value="F:MAP kinase tyrosine phosphatase activity"/>
    <property type="evidence" value="ECO:0007669"/>
    <property type="project" value="TreeGrafter"/>
</dbReference>
<dbReference type="InterPro" id="IPR000340">
    <property type="entry name" value="Dual-sp_phosphatase_cat-dom"/>
</dbReference>
<gene>
    <name evidence="7" type="ORF">B0H66DRAFT_562138</name>
</gene>
<keyword evidence="4" id="KW-0904">Protein phosphatase</keyword>
<evidence type="ECO:0000313" key="7">
    <source>
        <dbReference type="EMBL" id="KAK3316773.1"/>
    </source>
</evidence>
<accession>A0AAE0M2W1</accession>
<dbReference type="Pfam" id="PF00782">
    <property type="entry name" value="DSPc"/>
    <property type="match status" value="1"/>
</dbReference>
<dbReference type="PANTHER" id="PTHR10159">
    <property type="entry name" value="DUAL SPECIFICITY PROTEIN PHOSPHATASE"/>
    <property type="match status" value="1"/>
</dbReference>
<organism evidence="7 8">
    <name type="scientific">Apodospora peruviana</name>
    <dbReference type="NCBI Taxonomy" id="516989"/>
    <lineage>
        <taxon>Eukaryota</taxon>
        <taxon>Fungi</taxon>
        <taxon>Dikarya</taxon>
        <taxon>Ascomycota</taxon>
        <taxon>Pezizomycotina</taxon>
        <taxon>Sordariomycetes</taxon>
        <taxon>Sordariomycetidae</taxon>
        <taxon>Sordariales</taxon>
        <taxon>Lasiosphaeriaceae</taxon>
        <taxon>Apodospora</taxon>
    </lineage>
</organism>
<keyword evidence="8" id="KW-1185">Reference proteome</keyword>
<evidence type="ECO:0000256" key="2">
    <source>
        <dbReference type="ARBA" id="ARBA00013064"/>
    </source>
</evidence>
<feature type="domain" description="Tyrosine specific protein phosphatases" evidence="6">
    <location>
        <begin position="1"/>
        <end position="61"/>
    </location>
</feature>
<dbReference type="CDD" id="cd14498">
    <property type="entry name" value="DSP"/>
    <property type="match status" value="1"/>
</dbReference>
<dbReference type="GO" id="GO:0008330">
    <property type="term" value="F:protein tyrosine/threonine phosphatase activity"/>
    <property type="evidence" value="ECO:0007669"/>
    <property type="project" value="TreeGrafter"/>
</dbReference>
<evidence type="ECO:0000256" key="4">
    <source>
        <dbReference type="ARBA" id="ARBA00022912"/>
    </source>
</evidence>
<evidence type="ECO:0000256" key="1">
    <source>
        <dbReference type="ARBA" id="ARBA00008601"/>
    </source>
</evidence>
<dbReference type="PROSITE" id="PS50056">
    <property type="entry name" value="TYR_PHOSPHATASE_2"/>
    <property type="match status" value="1"/>
</dbReference>
<reference evidence="7" key="1">
    <citation type="journal article" date="2023" name="Mol. Phylogenet. Evol.">
        <title>Genome-scale phylogeny and comparative genomics of the fungal order Sordariales.</title>
        <authorList>
            <person name="Hensen N."/>
            <person name="Bonometti L."/>
            <person name="Westerberg I."/>
            <person name="Brannstrom I.O."/>
            <person name="Guillou S."/>
            <person name="Cros-Aarteil S."/>
            <person name="Calhoun S."/>
            <person name="Haridas S."/>
            <person name="Kuo A."/>
            <person name="Mondo S."/>
            <person name="Pangilinan J."/>
            <person name="Riley R."/>
            <person name="LaButti K."/>
            <person name="Andreopoulos B."/>
            <person name="Lipzen A."/>
            <person name="Chen C."/>
            <person name="Yan M."/>
            <person name="Daum C."/>
            <person name="Ng V."/>
            <person name="Clum A."/>
            <person name="Steindorff A."/>
            <person name="Ohm R.A."/>
            <person name="Martin F."/>
            <person name="Silar P."/>
            <person name="Natvig D.O."/>
            <person name="Lalanne C."/>
            <person name="Gautier V."/>
            <person name="Ament-Velasquez S.L."/>
            <person name="Kruys A."/>
            <person name="Hutchinson M.I."/>
            <person name="Powell A.J."/>
            <person name="Barry K."/>
            <person name="Miller A.N."/>
            <person name="Grigoriev I.V."/>
            <person name="Debuchy R."/>
            <person name="Gladieux P."/>
            <person name="Hiltunen Thoren M."/>
            <person name="Johannesson H."/>
        </authorList>
    </citation>
    <scope>NUCLEOTIDE SEQUENCE</scope>
    <source>
        <strain evidence="7">CBS 118394</strain>
    </source>
</reference>
<feature type="compositionally biased region" description="Acidic residues" evidence="5">
    <location>
        <begin position="80"/>
        <end position="91"/>
    </location>
</feature>
<reference evidence="7" key="2">
    <citation type="submission" date="2023-06" db="EMBL/GenBank/DDBJ databases">
        <authorList>
            <consortium name="Lawrence Berkeley National Laboratory"/>
            <person name="Haridas S."/>
            <person name="Hensen N."/>
            <person name="Bonometti L."/>
            <person name="Westerberg I."/>
            <person name="Brannstrom I.O."/>
            <person name="Guillou S."/>
            <person name="Cros-Aarteil S."/>
            <person name="Calhoun S."/>
            <person name="Kuo A."/>
            <person name="Mondo S."/>
            <person name="Pangilinan J."/>
            <person name="Riley R."/>
            <person name="Labutti K."/>
            <person name="Andreopoulos B."/>
            <person name="Lipzen A."/>
            <person name="Chen C."/>
            <person name="Yanf M."/>
            <person name="Daum C."/>
            <person name="Ng V."/>
            <person name="Clum A."/>
            <person name="Steindorff A."/>
            <person name="Ohm R."/>
            <person name="Martin F."/>
            <person name="Silar P."/>
            <person name="Natvig D."/>
            <person name="Lalanne C."/>
            <person name="Gautier V."/>
            <person name="Ament-Velasquez S.L."/>
            <person name="Kruys A."/>
            <person name="Hutchinson M.I."/>
            <person name="Powell A.J."/>
            <person name="Barry K."/>
            <person name="Miller A.N."/>
            <person name="Grigoriev I.V."/>
            <person name="Debuchy R."/>
            <person name="Gladieux P."/>
            <person name="Thoren M.H."/>
            <person name="Johannesson H."/>
        </authorList>
    </citation>
    <scope>NUCLEOTIDE SEQUENCE</scope>
    <source>
        <strain evidence="7">CBS 118394</strain>
    </source>
</reference>
<protein>
    <recommendedName>
        <fullName evidence="2">protein-tyrosine-phosphatase</fullName>
        <ecNumber evidence="2">3.1.3.48</ecNumber>
    </recommendedName>
</protein>
<dbReference type="GO" id="GO:0005737">
    <property type="term" value="C:cytoplasm"/>
    <property type="evidence" value="ECO:0007669"/>
    <property type="project" value="TreeGrafter"/>
</dbReference>
<dbReference type="AlphaFoldDB" id="A0AAE0M2W1"/>
<evidence type="ECO:0000313" key="8">
    <source>
        <dbReference type="Proteomes" id="UP001283341"/>
    </source>
</evidence>
<evidence type="ECO:0000259" key="6">
    <source>
        <dbReference type="PROSITE" id="PS50056"/>
    </source>
</evidence>
<name>A0AAE0M2W1_9PEZI</name>
<dbReference type="Gene3D" id="3.90.190.10">
    <property type="entry name" value="Protein tyrosine phosphatase superfamily"/>
    <property type="match status" value="1"/>
</dbReference>
<dbReference type="EC" id="3.1.3.48" evidence="2"/>
<dbReference type="GO" id="GO:0043409">
    <property type="term" value="P:negative regulation of MAPK cascade"/>
    <property type="evidence" value="ECO:0007669"/>
    <property type="project" value="TreeGrafter"/>
</dbReference>
<dbReference type="SUPFAM" id="SSF52799">
    <property type="entry name" value="(Phosphotyrosine protein) phosphatases II"/>
    <property type="match status" value="1"/>
</dbReference>
<comment type="caution">
    <text evidence="7">The sequence shown here is derived from an EMBL/GenBank/DDBJ whole genome shotgun (WGS) entry which is preliminary data.</text>
</comment>